<dbReference type="GO" id="GO:0006355">
    <property type="term" value="P:regulation of DNA-templated transcription"/>
    <property type="evidence" value="ECO:0007669"/>
    <property type="project" value="InterPro"/>
</dbReference>
<proteinExistence type="predicted"/>
<dbReference type="InterPro" id="IPR030828">
    <property type="entry name" value="HTH_TyrR"/>
</dbReference>
<keyword evidence="9" id="KW-1185">Reference proteome</keyword>
<dbReference type="Proteomes" id="UP000027931">
    <property type="component" value="Unassembled WGS sequence"/>
</dbReference>
<organism evidence="8 9">
    <name type="scientific">Tumebacillus flagellatus</name>
    <dbReference type="NCBI Taxonomy" id="1157490"/>
    <lineage>
        <taxon>Bacteria</taxon>
        <taxon>Bacillati</taxon>
        <taxon>Bacillota</taxon>
        <taxon>Bacilli</taxon>
        <taxon>Bacillales</taxon>
        <taxon>Alicyclobacillaceae</taxon>
        <taxon>Tumebacillus</taxon>
    </lineage>
</organism>
<evidence type="ECO:0000313" key="8">
    <source>
        <dbReference type="EMBL" id="KEO85100.1"/>
    </source>
</evidence>
<dbReference type="Gene3D" id="1.10.10.60">
    <property type="entry name" value="Homeodomain-like"/>
    <property type="match status" value="1"/>
</dbReference>
<evidence type="ECO:0000313" key="9">
    <source>
        <dbReference type="Proteomes" id="UP000027931"/>
    </source>
</evidence>
<dbReference type="NCBIfam" id="TIGR04381">
    <property type="entry name" value="HTH_TypR"/>
    <property type="match status" value="1"/>
</dbReference>
<keyword evidence="1" id="KW-0547">Nucleotide-binding</keyword>
<dbReference type="OrthoDB" id="9762199at2"/>
<evidence type="ECO:0000256" key="4">
    <source>
        <dbReference type="ARBA" id="ARBA00023015"/>
    </source>
</evidence>
<dbReference type="InterPro" id="IPR025944">
    <property type="entry name" value="Sigma_54_int_dom_CS"/>
</dbReference>
<keyword evidence="2" id="KW-0058">Aromatic hydrocarbons catabolism</keyword>
<dbReference type="STRING" id="1157490.EL26_00630"/>
<dbReference type="InterPro" id="IPR045865">
    <property type="entry name" value="ACT-like_dom_sf"/>
</dbReference>
<dbReference type="Gene3D" id="3.30.70.260">
    <property type="match status" value="1"/>
</dbReference>
<evidence type="ECO:0000256" key="3">
    <source>
        <dbReference type="ARBA" id="ARBA00022840"/>
    </source>
</evidence>
<dbReference type="Gene3D" id="3.40.50.300">
    <property type="entry name" value="P-loop containing nucleotide triphosphate hydrolases"/>
    <property type="match status" value="1"/>
</dbReference>
<evidence type="ECO:0000259" key="7">
    <source>
        <dbReference type="PROSITE" id="PS50045"/>
    </source>
</evidence>
<dbReference type="SMART" id="SM00382">
    <property type="entry name" value="AAA"/>
    <property type="match status" value="1"/>
</dbReference>
<dbReference type="PROSITE" id="PS00688">
    <property type="entry name" value="SIGMA54_INTERACT_3"/>
    <property type="match status" value="1"/>
</dbReference>
<dbReference type="FunFam" id="3.40.50.300:FF:000006">
    <property type="entry name" value="DNA-binding transcriptional regulator NtrC"/>
    <property type="match status" value="1"/>
</dbReference>
<dbReference type="SUPFAM" id="SSF46689">
    <property type="entry name" value="Homeodomain-like"/>
    <property type="match status" value="1"/>
</dbReference>
<dbReference type="InterPro" id="IPR027417">
    <property type="entry name" value="P-loop_NTPase"/>
</dbReference>
<evidence type="ECO:0000256" key="5">
    <source>
        <dbReference type="ARBA" id="ARBA00023163"/>
    </source>
</evidence>
<dbReference type="Pfam" id="PF00158">
    <property type="entry name" value="Sigma54_activat"/>
    <property type="match status" value="1"/>
</dbReference>
<dbReference type="PANTHER" id="PTHR32071:SF121">
    <property type="entry name" value="SIGMA L-DEPENDENT TRANSCRIPTIONAL REGULATOR YQIR-RELATED"/>
    <property type="match status" value="1"/>
</dbReference>
<dbReference type="InterPro" id="IPR002078">
    <property type="entry name" value="Sigma_54_int"/>
</dbReference>
<dbReference type="InterPro" id="IPR009057">
    <property type="entry name" value="Homeodomain-like_sf"/>
</dbReference>
<feature type="domain" description="Sigma-54 factor interaction" evidence="7">
    <location>
        <begin position="98"/>
        <end position="328"/>
    </location>
</feature>
<evidence type="ECO:0000256" key="2">
    <source>
        <dbReference type="ARBA" id="ARBA00022797"/>
    </source>
</evidence>
<keyword evidence="3" id="KW-0067">ATP-binding</keyword>
<dbReference type="PROSITE" id="PS50045">
    <property type="entry name" value="SIGMA54_INTERACT_4"/>
    <property type="match status" value="1"/>
</dbReference>
<accession>A0A074LXG6</accession>
<dbReference type="RefSeq" id="WP_052035813.1">
    <property type="nucleotide sequence ID" value="NZ_JMIR01000001.1"/>
</dbReference>
<dbReference type="SUPFAM" id="SSF52540">
    <property type="entry name" value="P-loop containing nucleoside triphosphate hydrolases"/>
    <property type="match status" value="1"/>
</dbReference>
<dbReference type="AlphaFoldDB" id="A0A074LXG6"/>
<gene>
    <name evidence="8" type="ORF">EL26_00630</name>
</gene>
<dbReference type="Pfam" id="PF18024">
    <property type="entry name" value="HTH_50"/>
    <property type="match status" value="1"/>
</dbReference>
<keyword evidence="5" id="KW-0804">Transcription</keyword>
<name>A0A074LXG6_9BACL</name>
<dbReference type="GO" id="GO:0003677">
    <property type="term" value="F:DNA binding"/>
    <property type="evidence" value="ECO:0007669"/>
    <property type="project" value="UniProtKB-KW"/>
</dbReference>
<dbReference type="SUPFAM" id="SSF55021">
    <property type="entry name" value="ACT-like"/>
    <property type="match status" value="1"/>
</dbReference>
<sequence length="413" mass="47009">MIRWMVETNDRIGMTLDVVRVLTAHGCNIEAMEVMRHYIYVRLEHPPGEVELVYGELLGIDGVRAVTQVQKLPAEERESQLLRESFKSRREDITFDDIVHESDLMRRCIQTARMVAQTESTVLLLGESGTGKELFARAIHNASQRKQYAFVAINCATLPEHLLESELFGYEEGAFTGTKRGGKPGLYETADKGTIFLDEVGEMPLPLQAKLLRTIQAGTFRRVGGTREQHANVRVIAATNRDLLQMVRSGQFREDLYYRLHVIPVQIPPLRSRREDVVLLAEHFLQNWRQKTGKSGLELSSACQERMMQYDFPGNVRELENMVERSVHLVDGDLIEPYHMMFPDVRVSGGGWTAGHGSLRELVEDFERTLIADALERYGSFRTVAKQLGTSHTTILNKAHRYGLVRGREGERE</sequence>
<dbReference type="InterPro" id="IPR058031">
    <property type="entry name" value="AAA_lid_NorR"/>
</dbReference>
<dbReference type="PROSITE" id="PS00675">
    <property type="entry name" value="SIGMA54_INTERACT_1"/>
    <property type="match status" value="1"/>
</dbReference>
<dbReference type="EMBL" id="JMIR01000001">
    <property type="protein sequence ID" value="KEO85100.1"/>
    <property type="molecule type" value="Genomic_DNA"/>
</dbReference>
<evidence type="ECO:0000256" key="6">
    <source>
        <dbReference type="ARBA" id="ARBA00029500"/>
    </source>
</evidence>
<dbReference type="InterPro" id="IPR025662">
    <property type="entry name" value="Sigma_54_int_dom_ATP-bd_1"/>
</dbReference>
<dbReference type="GO" id="GO:0005524">
    <property type="term" value="F:ATP binding"/>
    <property type="evidence" value="ECO:0007669"/>
    <property type="project" value="UniProtKB-KW"/>
</dbReference>
<dbReference type="Pfam" id="PF25601">
    <property type="entry name" value="AAA_lid_14"/>
    <property type="match status" value="1"/>
</dbReference>
<protein>
    <recommendedName>
        <fullName evidence="6">HTH-type transcriptional regulatory protein TyrR</fullName>
    </recommendedName>
</protein>
<reference evidence="8 9" key="1">
    <citation type="journal article" date="2013" name="Int. J. Syst. Evol. Microbiol.">
        <title>Tumebacillus flagellatus sp. nov., an alpha-amylase/pullulanase-producing bacterium isolated from cassava wastewater.</title>
        <authorList>
            <person name="Wang Q."/>
            <person name="Xie N."/>
            <person name="Qin Y."/>
            <person name="Shen N."/>
            <person name="Zhu J."/>
            <person name="Mi H."/>
            <person name="Huang R."/>
        </authorList>
    </citation>
    <scope>NUCLEOTIDE SEQUENCE [LARGE SCALE GENOMIC DNA]</scope>
    <source>
        <strain evidence="8 9">GST4</strain>
    </source>
</reference>
<dbReference type="CDD" id="cd00009">
    <property type="entry name" value="AAA"/>
    <property type="match status" value="1"/>
</dbReference>
<dbReference type="Gene3D" id="1.10.8.60">
    <property type="match status" value="1"/>
</dbReference>
<dbReference type="eggNOG" id="COG3829">
    <property type="taxonomic scope" value="Bacteria"/>
</dbReference>
<dbReference type="InterPro" id="IPR003593">
    <property type="entry name" value="AAA+_ATPase"/>
</dbReference>
<keyword evidence="4" id="KW-0805">Transcription regulation</keyword>
<dbReference type="PANTHER" id="PTHR32071">
    <property type="entry name" value="TRANSCRIPTIONAL REGULATORY PROTEIN"/>
    <property type="match status" value="1"/>
</dbReference>
<evidence type="ECO:0000256" key="1">
    <source>
        <dbReference type="ARBA" id="ARBA00022741"/>
    </source>
</evidence>
<comment type="caution">
    <text evidence="8">The sequence shown here is derived from an EMBL/GenBank/DDBJ whole genome shotgun (WGS) entry which is preliminary data.</text>
</comment>